<evidence type="ECO:0000256" key="1">
    <source>
        <dbReference type="ARBA" id="ARBA00004651"/>
    </source>
</evidence>
<proteinExistence type="predicted"/>
<comment type="caution">
    <text evidence="7">The sequence shown here is derived from an EMBL/GenBank/DDBJ whole genome shotgun (WGS) entry which is preliminary data.</text>
</comment>
<feature type="transmembrane region" description="Helical" evidence="6">
    <location>
        <begin position="77"/>
        <end position="94"/>
    </location>
</feature>
<sequence length="135" mass="15292">MQVKNSQFIIIIKEVFILIGIISVACLVILNNPKSFILGLVFGGITSVLNFRLLYLTLSRAVHMLPHNAERYAASNYLVRYVITGIVLFVAVRANHINVYGVVTGLFLLKLVILRNELLNKKLIKDILKRKEEEV</sequence>
<evidence type="ECO:0000256" key="2">
    <source>
        <dbReference type="ARBA" id="ARBA00022475"/>
    </source>
</evidence>
<feature type="transmembrane region" description="Helical" evidence="6">
    <location>
        <begin position="36"/>
        <end position="56"/>
    </location>
</feature>
<organism evidence="7 8">
    <name type="scientific">Alkaliphilus hydrothermalis</name>
    <dbReference type="NCBI Taxonomy" id="1482730"/>
    <lineage>
        <taxon>Bacteria</taxon>
        <taxon>Bacillati</taxon>
        <taxon>Bacillota</taxon>
        <taxon>Clostridia</taxon>
        <taxon>Peptostreptococcales</taxon>
        <taxon>Natronincolaceae</taxon>
        <taxon>Alkaliphilus</taxon>
    </lineage>
</organism>
<evidence type="ECO:0000256" key="5">
    <source>
        <dbReference type="ARBA" id="ARBA00023136"/>
    </source>
</evidence>
<dbReference type="Proteomes" id="UP001314796">
    <property type="component" value="Unassembled WGS sequence"/>
</dbReference>
<keyword evidence="2" id="KW-1003">Cell membrane</keyword>
<reference evidence="7 8" key="1">
    <citation type="submission" date="2021-01" db="EMBL/GenBank/DDBJ databases">
        <title>Genomic Encyclopedia of Type Strains, Phase IV (KMG-IV): sequencing the most valuable type-strain genomes for metagenomic binning, comparative biology and taxonomic classification.</title>
        <authorList>
            <person name="Goeker M."/>
        </authorList>
    </citation>
    <scope>NUCLEOTIDE SEQUENCE [LARGE SCALE GENOMIC DNA]</scope>
    <source>
        <strain evidence="7 8">DSM 25890</strain>
    </source>
</reference>
<evidence type="ECO:0000313" key="7">
    <source>
        <dbReference type="EMBL" id="MBM7615123.1"/>
    </source>
</evidence>
<evidence type="ECO:0000256" key="3">
    <source>
        <dbReference type="ARBA" id="ARBA00022692"/>
    </source>
</evidence>
<protein>
    <recommendedName>
        <fullName evidence="9">ATP synthase I chain</fullName>
    </recommendedName>
</protein>
<evidence type="ECO:0000256" key="6">
    <source>
        <dbReference type="SAM" id="Phobius"/>
    </source>
</evidence>
<dbReference type="RefSeq" id="WP_204401962.1">
    <property type="nucleotide sequence ID" value="NZ_JAFBEE010000009.1"/>
</dbReference>
<dbReference type="EMBL" id="JAFBEE010000009">
    <property type="protein sequence ID" value="MBM7615123.1"/>
    <property type="molecule type" value="Genomic_DNA"/>
</dbReference>
<dbReference type="Pfam" id="PF03899">
    <property type="entry name" value="ATP-synt_I"/>
    <property type="match status" value="1"/>
</dbReference>
<evidence type="ECO:0008006" key="9">
    <source>
        <dbReference type="Google" id="ProtNLM"/>
    </source>
</evidence>
<dbReference type="PROSITE" id="PS51257">
    <property type="entry name" value="PROKAR_LIPOPROTEIN"/>
    <property type="match status" value="1"/>
</dbReference>
<dbReference type="InterPro" id="IPR005598">
    <property type="entry name" value="ATP_synth_I"/>
</dbReference>
<keyword evidence="4 6" id="KW-1133">Transmembrane helix</keyword>
<feature type="transmembrane region" description="Helical" evidence="6">
    <location>
        <begin position="7"/>
        <end position="30"/>
    </location>
</feature>
<gene>
    <name evidence="7" type="ORF">JOC73_001685</name>
</gene>
<keyword evidence="8" id="KW-1185">Reference proteome</keyword>
<evidence type="ECO:0000313" key="8">
    <source>
        <dbReference type="Proteomes" id="UP001314796"/>
    </source>
</evidence>
<evidence type="ECO:0000256" key="4">
    <source>
        <dbReference type="ARBA" id="ARBA00022989"/>
    </source>
</evidence>
<feature type="transmembrane region" description="Helical" evidence="6">
    <location>
        <begin position="100"/>
        <end position="119"/>
    </location>
</feature>
<name>A0ABS2NQA2_9FIRM</name>
<comment type="subcellular location">
    <subcellularLocation>
        <location evidence="1">Cell membrane</location>
        <topology evidence="1">Multi-pass membrane protein</topology>
    </subcellularLocation>
</comment>
<keyword evidence="5 6" id="KW-0472">Membrane</keyword>
<accession>A0ABS2NQA2</accession>
<keyword evidence="3 6" id="KW-0812">Transmembrane</keyword>